<comment type="subcellular location">
    <subcellularLocation>
        <location evidence="1">Membrane</location>
        <topology evidence="1">Multi-pass membrane protein</topology>
    </subcellularLocation>
</comment>
<dbReference type="SUPFAM" id="SSF111352">
    <property type="entry name" value="Ammonium transporter"/>
    <property type="match status" value="1"/>
</dbReference>
<dbReference type="Pfam" id="PF00909">
    <property type="entry name" value="Ammonium_transp"/>
    <property type="match status" value="1"/>
</dbReference>
<feature type="transmembrane region" description="Helical" evidence="6">
    <location>
        <begin position="135"/>
        <end position="157"/>
    </location>
</feature>
<evidence type="ECO:0000256" key="6">
    <source>
        <dbReference type="SAM" id="Phobius"/>
    </source>
</evidence>
<feature type="transmembrane region" description="Helical" evidence="6">
    <location>
        <begin position="265"/>
        <end position="284"/>
    </location>
</feature>
<accession>A0AB34JV19</accession>
<comment type="caution">
    <text evidence="8">The sequence shown here is derived from an EMBL/GenBank/DDBJ whole genome shotgun (WGS) entry which is preliminary data.</text>
</comment>
<dbReference type="InterPro" id="IPR024041">
    <property type="entry name" value="NH4_transpt_AmtB-like_dom"/>
</dbReference>
<dbReference type="PANTHER" id="PTHR11730:SF60">
    <property type="entry name" value="RH50, ISOFORM D"/>
    <property type="match status" value="1"/>
</dbReference>
<feature type="transmembrane region" description="Helical" evidence="6">
    <location>
        <begin position="235"/>
        <end position="253"/>
    </location>
</feature>
<protein>
    <recommendedName>
        <fullName evidence="7">Ammonium transporter AmtB-like domain-containing protein</fullName>
    </recommendedName>
</protein>
<evidence type="ECO:0000313" key="9">
    <source>
        <dbReference type="Proteomes" id="UP001515480"/>
    </source>
</evidence>
<dbReference type="AlphaFoldDB" id="A0AB34JV19"/>
<feature type="transmembrane region" description="Helical" evidence="6">
    <location>
        <begin position="296"/>
        <end position="317"/>
    </location>
</feature>
<keyword evidence="5 6" id="KW-0472">Membrane</keyword>
<gene>
    <name evidence="8" type="ORF">AB1Y20_019772</name>
</gene>
<feature type="transmembrane region" description="Helical" evidence="6">
    <location>
        <begin position="421"/>
        <end position="443"/>
    </location>
</feature>
<evidence type="ECO:0000259" key="7">
    <source>
        <dbReference type="Pfam" id="PF00909"/>
    </source>
</evidence>
<dbReference type="InterPro" id="IPR002229">
    <property type="entry name" value="RhesusRHD"/>
</dbReference>
<dbReference type="InterPro" id="IPR029020">
    <property type="entry name" value="Ammonium/urea_transptr"/>
</dbReference>
<keyword evidence="3 6" id="KW-0812">Transmembrane</keyword>
<dbReference type="EMBL" id="JBGBPQ010000004">
    <property type="protein sequence ID" value="KAL1524893.1"/>
    <property type="molecule type" value="Genomic_DNA"/>
</dbReference>
<dbReference type="PANTHER" id="PTHR11730">
    <property type="entry name" value="AMMONIUM TRANSPORTER"/>
    <property type="match status" value="1"/>
</dbReference>
<dbReference type="GO" id="GO:0008519">
    <property type="term" value="F:ammonium channel activity"/>
    <property type="evidence" value="ECO:0007669"/>
    <property type="project" value="InterPro"/>
</dbReference>
<evidence type="ECO:0000256" key="4">
    <source>
        <dbReference type="ARBA" id="ARBA00022989"/>
    </source>
</evidence>
<feature type="transmembrane region" description="Helical" evidence="6">
    <location>
        <begin position="329"/>
        <end position="347"/>
    </location>
</feature>
<evidence type="ECO:0000256" key="3">
    <source>
        <dbReference type="ARBA" id="ARBA00022692"/>
    </source>
</evidence>
<evidence type="ECO:0000256" key="1">
    <source>
        <dbReference type="ARBA" id="ARBA00004141"/>
    </source>
</evidence>
<dbReference type="PRINTS" id="PR00342">
    <property type="entry name" value="RHESUSRHD"/>
</dbReference>
<evidence type="ECO:0000256" key="5">
    <source>
        <dbReference type="ARBA" id="ARBA00023136"/>
    </source>
</evidence>
<comment type="similarity">
    <text evidence="2">Belongs to the ammonium transporter (TC 2.A.49) family. Rh subfamily.</text>
</comment>
<dbReference type="GO" id="GO:0097272">
    <property type="term" value="P:ammonium homeostasis"/>
    <property type="evidence" value="ECO:0007669"/>
    <property type="project" value="TreeGrafter"/>
</dbReference>
<feature type="transmembrane region" description="Helical" evidence="6">
    <location>
        <begin position="110"/>
        <end position="128"/>
    </location>
</feature>
<dbReference type="GO" id="GO:0005886">
    <property type="term" value="C:plasma membrane"/>
    <property type="evidence" value="ECO:0007669"/>
    <property type="project" value="InterPro"/>
</dbReference>
<feature type="transmembrane region" description="Helical" evidence="6">
    <location>
        <begin position="177"/>
        <end position="196"/>
    </location>
</feature>
<feature type="transmembrane region" description="Helical" evidence="6">
    <location>
        <begin position="79"/>
        <end position="98"/>
    </location>
</feature>
<feature type="domain" description="Ammonium transporter AmtB-like" evidence="7">
    <location>
        <begin position="115"/>
        <end position="433"/>
    </location>
</feature>
<keyword evidence="4 6" id="KW-1133">Transmembrane helix</keyword>
<evidence type="ECO:0000256" key="2">
    <source>
        <dbReference type="ARBA" id="ARBA00011036"/>
    </source>
</evidence>
<organism evidence="8 9">
    <name type="scientific">Prymnesium parvum</name>
    <name type="common">Toxic golden alga</name>
    <dbReference type="NCBI Taxonomy" id="97485"/>
    <lineage>
        <taxon>Eukaryota</taxon>
        <taxon>Haptista</taxon>
        <taxon>Haptophyta</taxon>
        <taxon>Prymnesiophyceae</taxon>
        <taxon>Prymnesiales</taxon>
        <taxon>Prymnesiaceae</taxon>
        <taxon>Prymnesium</taxon>
    </lineage>
</organism>
<evidence type="ECO:0000313" key="8">
    <source>
        <dbReference type="EMBL" id="KAL1524893.1"/>
    </source>
</evidence>
<proteinExistence type="inferred from homology"/>
<feature type="transmembrane region" description="Helical" evidence="6">
    <location>
        <begin position="353"/>
        <end position="373"/>
    </location>
</feature>
<keyword evidence="9" id="KW-1185">Reference proteome</keyword>
<dbReference type="Proteomes" id="UP001515480">
    <property type="component" value="Unassembled WGS sequence"/>
</dbReference>
<reference evidence="8 9" key="1">
    <citation type="journal article" date="2024" name="Science">
        <title>Giant polyketide synthase enzymes in the biosynthesis of giant marine polyether toxins.</title>
        <authorList>
            <person name="Fallon T.R."/>
            <person name="Shende V.V."/>
            <person name="Wierzbicki I.H."/>
            <person name="Pendleton A.L."/>
            <person name="Watervoot N.F."/>
            <person name="Auber R.P."/>
            <person name="Gonzalez D.J."/>
            <person name="Wisecaver J.H."/>
            <person name="Moore B.S."/>
        </authorList>
    </citation>
    <scope>NUCLEOTIDE SEQUENCE [LARGE SCALE GENOMIC DNA]</scope>
    <source>
        <strain evidence="8 9">12B1</strain>
    </source>
</reference>
<name>A0AB34JV19_PRYPA</name>
<sequence length="470" mass="50333">MLLLWMHLQAQCRVVGHRSAYGSSSTIKMHLPDDDYLDIVVRRLVPPVPASPQCSMADTTTRSEPLLSEASQSFWEKHMFSLLLGVVHIALLFFYAFFTTTNPEEDYLERYGYLVGVTLMMFVGFGYLMTFLRWYGLGAVGLTMIITCLGLELAVLFEGIFFTTDGSKLINIDLHALLNGDFAVAAFLISFGGLIGKVGPSQLVVLVVCETFAYVANKQLILIRWLDIRDAGGTITIHMFGAYFGLAVALVIGKPAKMEKEKASISSDLTSLIGTTFLWLYWPSFVAGDLKASEGAPLALVNTIISLIGSTVATFIVSPLLSNGKIRPVDIQNAALAGGVAIGAVANLDIKPFGALIIGSLAGVVSTVGFCKVQERLFRMGLHDTCGIHNLHGMPSLLGGLASVFTAVAGIQRAGTAGHQLAGIGLTLLTSICSGLLTGGLLLPFRAPSMNMADDSVHWEVADDFESCAP</sequence>
<feature type="transmembrane region" description="Helical" evidence="6">
    <location>
        <begin position="394"/>
        <end position="415"/>
    </location>
</feature>
<dbReference type="Gene3D" id="1.10.3430.10">
    <property type="entry name" value="Ammonium transporter AmtB like domains"/>
    <property type="match status" value="1"/>
</dbReference>